<reference evidence="4 5" key="1">
    <citation type="submission" date="2019-07" db="EMBL/GenBank/DDBJ databases">
        <authorList>
            <person name="Kim J."/>
        </authorList>
    </citation>
    <scope>NUCLEOTIDE SEQUENCE [LARGE SCALE GENOMIC DNA]</scope>
    <source>
        <strain evidence="4 5">N4</strain>
    </source>
</reference>
<dbReference type="Gene3D" id="3.40.50.720">
    <property type="entry name" value="NAD(P)-binding Rossmann-like Domain"/>
    <property type="match status" value="1"/>
</dbReference>
<dbReference type="OrthoDB" id="9815825at2"/>
<evidence type="ECO:0000256" key="1">
    <source>
        <dbReference type="ARBA" id="ARBA00023002"/>
    </source>
</evidence>
<evidence type="ECO:0000259" key="2">
    <source>
        <dbReference type="Pfam" id="PF01408"/>
    </source>
</evidence>
<feature type="domain" description="GFO/IDH/MocA-like oxidoreductase" evidence="3">
    <location>
        <begin position="132"/>
        <end position="267"/>
    </location>
</feature>
<dbReference type="Pfam" id="PF22725">
    <property type="entry name" value="GFO_IDH_MocA_C3"/>
    <property type="match status" value="1"/>
</dbReference>
<keyword evidence="1" id="KW-0560">Oxidoreductase</keyword>
<dbReference type="Proteomes" id="UP000318102">
    <property type="component" value="Unassembled WGS sequence"/>
</dbReference>
<name>A0A559J3D5_9BACL</name>
<dbReference type="Gene3D" id="3.30.360.10">
    <property type="entry name" value="Dihydrodipicolinate Reductase, domain 2"/>
    <property type="match status" value="1"/>
</dbReference>
<dbReference type="PANTHER" id="PTHR43818">
    <property type="entry name" value="BCDNA.GH03377"/>
    <property type="match status" value="1"/>
</dbReference>
<sequence>MKQIRVGIIGTGFGASVHAPILQLHEGFDVKAIASMYRGQVQDVQNSTGIQQVYTNWHDMLNNEDLDLVVIASAPPNHHEMTMTALNKGLHVLCEKPMGMNAEETKAMLEQQQLSNVRGFVNFQWRLTPVRQEIKQIIKSGKLGRIQHIKYHGSFSGYSMLTNHSRGWEGSKSAGGGMLFAIGSHMIDALQWWMDEKISDVYADLSTKVPTHSSASDESTEQRDADDAFSVIGHFEQEASFVMDLLFSGVRGNGWCLEVYGTEGTLRMTNDTDVEVSEGEAFEQIALSVCEPPSGLAASALPYYSGLYPMLNGVYQSIVEGKTPSDIPTFVDGHRVQLVLNAIQRSAEQQQRVIIS</sequence>
<comment type="caution">
    <text evidence="4">The sequence shown here is derived from an EMBL/GenBank/DDBJ whole genome shotgun (WGS) entry which is preliminary data.</text>
</comment>
<dbReference type="SUPFAM" id="SSF55347">
    <property type="entry name" value="Glyceraldehyde-3-phosphate dehydrogenase-like, C-terminal domain"/>
    <property type="match status" value="1"/>
</dbReference>
<dbReference type="InterPro" id="IPR050463">
    <property type="entry name" value="Gfo/Idh/MocA_oxidrdct_glycsds"/>
</dbReference>
<dbReference type="Pfam" id="PF01408">
    <property type="entry name" value="GFO_IDH_MocA"/>
    <property type="match status" value="1"/>
</dbReference>
<gene>
    <name evidence="4" type="ORF">FPZ44_15840</name>
</gene>
<dbReference type="EMBL" id="VNJK01000001">
    <property type="protein sequence ID" value="TVX94395.1"/>
    <property type="molecule type" value="Genomic_DNA"/>
</dbReference>
<evidence type="ECO:0000259" key="3">
    <source>
        <dbReference type="Pfam" id="PF22725"/>
    </source>
</evidence>
<dbReference type="GO" id="GO:0000166">
    <property type="term" value="F:nucleotide binding"/>
    <property type="evidence" value="ECO:0007669"/>
    <property type="project" value="InterPro"/>
</dbReference>
<dbReference type="RefSeq" id="WP_144991499.1">
    <property type="nucleotide sequence ID" value="NZ_VNJK01000001.1"/>
</dbReference>
<organism evidence="4 5">
    <name type="scientific">Paenibacillus agilis</name>
    <dbReference type="NCBI Taxonomy" id="3020863"/>
    <lineage>
        <taxon>Bacteria</taxon>
        <taxon>Bacillati</taxon>
        <taxon>Bacillota</taxon>
        <taxon>Bacilli</taxon>
        <taxon>Bacillales</taxon>
        <taxon>Paenibacillaceae</taxon>
        <taxon>Paenibacillus</taxon>
    </lineage>
</organism>
<dbReference type="InterPro" id="IPR000683">
    <property type="entry name" value="Gfo/Idh/MocA-like_OxRdtase_N"/>
</dbReference>
<dbReference type="SUPFAM" id="SSF51735">
    <property type="entry name" value="NAD(P)-binding Rossmann-fold domains"/>
    <property type="match status" value="1"/>
</dbReference>
<dbReference type="AlphaFoldDB" id="A0A559J3D5"/>
<proteinExistence type="predicted"/>
<dbReference type="InterPro" id="IPR036291">
    <property type="entry name" value="NAD(P)-bd_dom_sf"/>
</dbReference>
<dbReference type="GO" id="GO:0016491">
    <property type="term" value="F:oxidoreductase activity"/>
    <property type="evidence" value="ECO:0007669"/>
    <property type="project" value="UniProtKB-KW"/>
</dbReference>
<dbReference type="PANTHER" id="PTHR43818:SF11">
    <property type="entry name" value="BCDNA.GH03377"/>
    <property type="match status" value="1"/>
</dbReference>
<keyword evidence="5" id="KW-1185">Reference proteome</keyword>
<protein>
    <submittedName>
        <fullName evidence="4">Gfo/Idh/MocA family oxidoreductase</fullName>
    </submittedName>
</protein>
<accession>A0A559J3D5</accession>
<dbReference type="InterPro" id="IPR055170">
    <property type="entry name" value="GFO_IDH_MocA-like_dom"/>
</dbReference>
<evidence type="ECO:0000313" key="5">
    <source>
        <dbReference type="Proteomes" id="UP000318102"/>
    </source>
</evidence>
<evidence type="ECO:0000313" key="4">
    <source>
        <dbReference type="EMBL" id="TVX94395.1"/>
    </source>
</evidence>
<feature type="domain" description="Gfo/Idh/MocA-like oxidoreductase N-terminal" evidence="2">
    <location>
        <begin position="4"/>
        <end position="122"/>
    </location>
</feature>